<evidence type="ECO:0000256" key="8">
    <source>
        <dbReference type="HAMAP-Rule" id="MF_03035"/>
    </source>
</evidence>
<dbReference type="Pfam" id="PF16573">
    <property type="entry name" value="CLP1_N"/>
    <property type="match status" value="1"/>
</dbReference>
<dbReference type="Pfam" id="PF16575">
    <property type="entry name" value="CLP1_P"/>
    <property type="match status" value="1"/>
</dbReference>
<feature type="binding site" evidence="8">
    <location>
        <position position="33"/>
    </location>
    <ligand>
        <name>ATP</name>
        <dbReference type="ChEBI" id="CHEBI:30616"/>
    </ligand>
</feature>
<evidence type="ECO:0000313" key="13">
    <source>
        <dbReference type="Proteomes" id="UP000190274"/>
    </source>
</evidence>
<protein>
    <recommendedName>
        <fullName evidence="3">Polynucleotide 5'-hydroxyl-kinase GRC3</fullName>
    </recommendedName>
    <alternativeName>
        <fullName evidence="2">Polynucleotide 5'-hydroxyl-kinase grc3</fullName>
    </alternativeName>
</protein>
<keyword evidence="6 8" id="KW-0067">ATP-binding</keyword>
<dbReference type="GO" id="GO:0031124">
    <property type="term" value="P:mRNA 3'-end processing"/>
    <property type="evidence" value="ECO:0007669"/>
    <property type="project" value="UniProtKB-UniRule"/>
</dbReference>
<feature type="domain" description="Clp1 C-terminal" evidence="9">
    <location>
        <begin position="336"/>
        <end position="441"/>
    </location>
</feature>
<dbReference type="PANTHER" id="PTHR12755:SF6">
    <property type="entry name" value="POLYRIBONUCLEOTIDE 5'-HYDROXYL-KINASE CLP1"/>
    <property type="match status" value="1"/>
</dbReference>
<dbReference type="SUPFAM" id="SSF52540">
    <property type="entry name" value="P-loop containing nucleoside triphosphate hydrolases"/>
    <property type="match status" value="1"/>
</dbReference>
<keyword evidence="4 8" id="KW-0507">mRNA processing</keyword>
<dbReference type="STRING" id="1266660.A0A1G4IZN4"/>
<dbReference type="GO" id="GO:0005524">
    <property type="term" value="F:ATP binding"/>
    <property type="evidence" value="ECO:0007669"/>
    <property type="project" value="UniProtKB-UniRule"/>
</dbReference>
<dbReference type="PANTHER" id="PTHR12755">
    <property type="entry name" value="CLEAVAGE/POLYADENYLATION FACTOR IA SUBUNIT CLP1P"/>
    <property type="match status" value="1"/>
</dbReference>
<dbReference type="HAMAP" id="MF_03035">
    <property type="entry name" value="Clp1"/>
    <property type="match status" value="1"/>
</dbReference>
<dbReference type="EMBL" id="LT598459">
    <property type="protein sequence ID" value="SCU82587.1"/>
    <property type="molecule type" value="Genomic_DNA"/>
</dbReference>
<evidence type="ECO:0000256" key="7">
    <source>
        <dbReference type="ARBA" id="ARBA00023242"/>
    </source>
</evidence>
<feature type="domain" description="Clp1 N-terminal" evidence="10">
    <location>
        <begin position="28"/>
        <end position="117"/>
    </location>
</feature>
<dbReference type="AlphaFoldDB" id="A0A1G4IZN4"/>
<dbReference type="Gene3D" id="2.60.120.1030">
    <property type="entry name" value="Clp1, DNA binding domain"/>
    <property type="match status" value="1"/>
</dbReference>
<sequence length="441" mass="48427">MASLPGLTDYLAAPNIEESSNKPQIVSVPAGSEWRVQIPQGSKLTIKQLSGIAEIFGTELSLDVPYLFGPTNLAIYAVEDSEIEWISPELTSQSMSDDTNMKYIYNVHFALEKLRVSSFDGPRVLIVGESCTGKTSLAKILCAYALKIKSYQPLMVNLDPQECIYSPPGCLTATPISDLLDVSYNTWGQSMTSGATKLHSKQPLVKNFGLEHISENRGLYMNTVQSLADTIHSRLASDAIVRRSGLIIDTPALEQLDGDLTKIKEIVSLFKVNAIIVCGHDDSIAMKLNEVLPVESLTIVRLPTSSGIVKTDDVFKRALQTSAIREYFYGDSKMVLSPYTIGADFDMLTVWQPTSTLNTNSPTNQNLIPVDINASNLQHAMVAISYAPRKASGDIVSNSPILGFALIMEVNDTKKRLRILLPVPGRLPEFAMVLTSYRYLE</sequence>
<dbReference type="GO" id="GO:0003723">
    <property type="term" value="F:RNA binding"/>
    <property type="evidence" value="ECO:0007669"/>
    <property type="project" value="EnsemblFungi"/>
</dbReference>
<dbReference type="InterPro" id="IPR027417">
    <property type="entry name" value="P-loop_NTPase"/>
</dbReference>
<dbReference type="InterPro" id="IPR045116">
    <property type="entry name" value="Clp1/Grc3"/>
</dbReference>
<dbReference type="Gene3D" id="2.40.30.330">
    <property type="entry name" value="Pre-mRNA cleavage complex subunit Clp1, C-terminal domain"/>
    <property type="match status" value="1"/>
</dbReference>
<dbReference type="Proteomes" id="UP000190274">
    <property type="component" value="Chromosome C"/>
</dbReference>
<dbReference type="GO" id="GO:0006388">
    <property type="term" value="P:tRNA splicing, via endonucleolytic cleavage and ligation"/>
    <property type="evidence" value="ECO:0007669"/>
    <property type="project" value="TreeGrafter"/>
</dbReference>
<dbReference type="Pfam" id="PF06807">
    <property type="entry name" value="Clp1"/>
    <property type="match status" value="1"/>
</dbReference>
<dbReference type="InterPro" id="IPR032324">
    <property type="entry name" value="Clp1_N"/>
</dbReference>
<evidence type="ECO:0000256" key="3">
    <source>
        <dbReference type="ARBA" id="ARBA00019824"/>
    </source>
</evidence>
<dbReference type="Gene3D" id="3.40.50.300">
    <property type="entry name" value="P-loop containing nucleotide triphosphate hydrolases"/>
    <property type="match status" value="1"/>
</dbReference>
<evidence type="ECO:0000259" key="9">
    <source>
        <dbReference type="Pfam" id="PF06807"/>
    </source>
</evidence>
<gene>
    <name evidence="8" type="primary">CLP1</name>
    <name evidence="12" type="ORF">LADA_0C06524G</name>
</gene>
<feature type="binding site" evidence="8">
    <location>
        <begin position="131"/>
        <end position="136"/>
    </location>
    <ligand>
        <name>ATP</name>
        <dbReference type="ChEBI" id="CHEBI:30616"/>
    </ligand>
</feature>
<dbReference type="GO" id="GO:0051731">
    <property type="term" value="F:polynucleotide 5'-hydroxyl-kinase activity"/>
    <property type="evidence" value="ECO:0007669"/>
    <property type="project" value="InterPro"/>
</dbReference>
<keyword evidence="5 8" id="KW-0547">Nucleotide-binding</keyword>
<evidence type="ECO:0000256" key="2">
    <source>
        <dbReference type="ARBA" id="ARBA00018706"/>
    </source>
</evidence>
<comment type="function">
    <text evidence="8">Required for endonucleolytic cleavage during polyadenylation-dependent pre-mRNA 3'-end formation.</text>
</comment>
<evidence type="ECO:0000259" key="10">
    <source>
        <dbReference type="Pfam" id="PF16573"/>
    </source>
</evidence>
<dbReference type="OrthoDB" id="258143at2759"/>
<dbReference type="InterPro" id="IPR028606">
    <property type="entry name" value="Clp1"/>
</dbReference>
<reference evidence="13" key="1">
    <citation type="submission" date="2016-03" db="EMBL/GenBank/DDBJ databases">
        <authorList>
            <person name="Devillers H."/>
        </authorList>
    </citation>
    <scope>NUCLEOTIDE SEQUENCE [LARGE SCALE GENOMIC DNA]</scope>
</reference>
<dbReference type="GO" id="GO:0005849">
    <property type="term" value="C:mRNA cleavage factor complex"/>
    <property type="evidence" value="ECO:0007669"/>
    <property type="project" value="UniProtKB-UniRule"/>
</dbReference>
<evidence type="ECO:0000256" key="1">
    <source>
        <dbReference type="ARBA" id="ARBA00004123"/>
    </source>
</evidence>
<evidence type="ECO:0000256" key="6">
    <source>
        <dbReference type="ARBA" id="ARBA00022840"/>
    </source>
</evidence>
<organism evidence="12 13">
    <name type="scientific">Lachancea dasiensis</name>
    <dbReference type="NCBI Taxonomy" id="1072105"/>
    <lineage>
        <taxon>Eukaryota</taxon>
        <taxon>Fungi</taxon>
        <taxon>Dikarya</taxon>
        <taxon>Ascomycota</taxon>
        <taxon>Saccharomycotina</taxon>
        <taxon>Saccharomycetes</taxon>
        <taxon>Saccharomycetales</taxon>
        <taxon>Saccharomycetaceae</taxon>
        <taxon>Lachancea</taxon>
    </lineage>
</organism>
<evidence type="ECO:0000256" key="5">
    <source>
        <dbReference type="ARBA" id="ARBA00022741"/>
    </source>
</evidence>
<proteinExistence type="inferred from homology"/>
<keyword evidence="7 8" id="KW-0539">Nucleus</keyword>
<accession>A0A1G4IZN4</accession>
<comment type="subunit">
    <text evidence="8">Component of a pre-mRNA cleavage factor complex. Interacts directly with PCF11.</text>
</comment>
<feature type="domain" description="Clp1 P-loop" evidence="11">
    <location>
        <begin position="128"/>
        <end position="330"/>
    </location>
</feature>
<evidence type="ECO:0000256" key="4">
    <source>
        <dbReference type="ARBA" id="ARBA00022664"/>
    </source>
</evidence>
<dbReference type="InterPro" id="IPR010655">
    <property type="entry name" value="Clp1_C"/>
</dbReference>
<name>A0A1G4IZN4_9SACH</name>
<evidence type="ECO:0000313" key="12">
    <source>
        <dbReference type="EMBL" id="SCU82587.1"/>
    </source>
</evidence>
<dbReference type="InterPro" id="IPR038238">
    <property type="entry name" value="Clp1_C_sf"/>
</dbReference>
<comment type="subcellular location">
    <subcellularLocation>
        <location evidence="1 8">Nucleus</location>
    </subcellularLocation>
</comment>
<comment type="similarity">
    <text evidence="8">Belongs to the Clp1 family. Clp1 subfamily.</text>
</comment>
<comment type="caution">
    <text evidence="8">Lacks conserved residue(s) required for the propagation of feature annotation.</text>
</comment>
<dbReference type="InterPro" id="IPR032319">
    <property type="entry name" value="CLP1_P"/>
</dbReference>
<dbReference type="InterPro" id="IPR038239">
    <property type="entry name" value="Clp1_N_sf"/>
</dbReference>
<evidence type="ECO:0000259" key="11">
    <source>
        <dbReference type="Pfam" id="PF16575"/>
    </source>
</evidence>
<keyword evidence="13" id="KW-1185">Reference proteome</keyword>